<dbReference type="OrthoDB" id="4225995at2"/>
<dbReference type="InterPro" id="IPR032710">
    <property type="entry name" value="NTF2-like_dom_sf"/>
</dbReference>
<dbReference type="Gene3D" id="3.10.450.50">
    <property type="match status" value="1"/>
</dbReference>
<evidence type="ECO:0000313" key="1">
    <source>
        <dbReference type="EMBL" id="OXM61293.1"/>
    </source>
</evidence>
<reference evidence="2" key="1">
    <citation type="submission" date="2017-07" db="EMBL/GenBank/DDBJ databases">
        <title>Comparative genome mining reveals phylogenetic distribution patterns of secondary metabolites in Amycolatopsis.</title>
        <authorList>
            <person name="Adamek M."/>
            <person name="Alanjary M."/>
            <person name="Sales-Ortells H."/>
            <person name="Goodfellow M."/>
            <person name="Bull A.T."/>
            <person name="Kalinowski J."/>
            <person name="Ziemert N."/>
        </authorList>
    </citation>
    <scope>NUCLEOTIDE SEQUENCE [LARGE SCALE GENOMIC DNA]</scope>
    <source>
        <strain evidence="2">H5</strain>
    </source>
</reference>
<dbReference type="EMBL" id="NMUL01000048">
    <property type="protein sequence ID" value="OXM61293.1"/>
    <property type="molecule type" value="Genomic_DNA"/>
</dbReference>
<organism evidence="1 2">
    <name type="scientific">Amycolatopsis vastitatis</name>
    <dbReference type="NCBI Taxonomy" id="1905142"/>
    <lineage>
        <taxon>Bacteria</taxon>
        <taxon>Bacillati</taxon>
        <taxon>Actinomycetota</taxon>
        <taxon>Actinomycetes</taxon>
        <taxon>Pseudonocardiales</taxon>
        <taxon>Pseudonocardiaceae</taxon>
        <taxon>Amycolatopsis</taxon>
    </lineage>
</organism>
<dbReference type="Proteomes" id="UP000215199">
    <property type="component" value="Unassembled WGS sequence"/>
</dbReference>
<gene>
    <name evidence="1" type="ORF">CF165_39195</name>
</gene>
<keyword evidence="2" id="KW-1185">Reference proteome</keyword>
<dbReference type="AlphaFoldDB" id="A0A229SR44"/>
<accession>A0A229SR44</accession>
<proteinExistence type="predicted"/>
<evidence type="ECO:0008006" key="3">
    <source>
        <dbReference type="Google" id="ProtNLM"/>
    </source>
</evidence>
<protein>
    <recommendedName>
        <fullName evidence="3">SnoaL-like domain-containing protein</fullName>
    </recommendedName>
</protein>
<sequence>MTETTREAVQAYHRARFDGDVTAAAARLAGTFAFQSPLMSSGDARGHLDELAAFVGIVTGVQMISELYGDSEATLVYDVHTATPVGVQRTAEHFRLRDGKIESITLIFDATRWHPLMAAREQR</sequence>
<name>A0A229SR44_9PSEU</name>
<dbReference type="RefSeq" id="WP_093952651.1">
    <property type="nucleotide sequence ID" value="NZ_NMUL01000048.1"/>
</dbReference>
<comment type="caution">
    <text evidence="1">The sequence shown here is derived from an EMBL/GenBank/DDBJ whole genome shotgun (WGS) entry which is preliminary data.</text>
</comment>
<dbReference type="SUPFAM" id="SSF54427">
    <property type="entry name" value="NTF2-like"/>
    <property type="match status" value="1"/>
</dbReference>
<evidence type="ECO:0000313" key="2">
    <source>
        <dbReference type="Proteomes" id="UP000215199"/>
    </source>
</evidence>